<proteinExistence type="predicted"/>
<name>A0A0B0MD76_GOSAR</name>
<dbReference type="Proteomes" id="UP000032142">
    <property type="component" value="Unassembled WGS sequence"/>
</dbReference>
<comment type="caution">
    <text evidence="1">The sequence shown here is derived from an EMBL/GenBank/DDBJ whole genome shotgun (WGS) entry which is preliminary data.</text>
</comment>
<dbReference type="AlphaFoldDB" id="A0A0B0MD76"/>
<accession>A0A0B0MD76</accession>
<evidence type="ECO:0000313" key="1">
    <source>
        <dbReference type="EMBL" id="KHF97338.1"/>
    </source>
</evidence>
<keyword evidence="2" id="KW-1185">Reference proteome</keyword>
<sequence length="21" mass="2548">MLKGLYVDVILKVSYELRDRH</sequence>
<dbReference type="EMBL" id="JRRC01003930">
    <property type="protein sequence ID" value="KHF97338.1"/>
    <property type="molecule type" value="Genomic_DNA"/>
</dbReference>
<reference evidence="2" key="1">
    <citation type="submission" date="2014-09" db="EMBL/GenBank/DDBJ databases">
        <authorList>
            <person name="Mudge J."/>
            <person name="Ramaraj T."/>
            <person name="Lindquist I.E."/>
            <person name="Bharti A.K."/>
            <person name="Sundararajan A."/>
            <person name="Cameron C.T."/>
            <person name="Woodward J.E."/>
            <person name="May G.D."/>
            <person name="Brubaker C."/>
            <person name="Broadhvest J."/>
            <person name="Wilkins T.A."/>
        </authorList>
    </citation>
    <scope>NUCLEOTIDE SEQUENCE</scope>
    <source>
        <strain evidence="2">cv. AKA8401</strain>
    </source>
</reference>
<gene>
    <name evidence="1" type="ORF">F383_36561</name>
</gene>
<protein>
    <submittedName>
        <fullName evidence="1">Uncharacterized protein</fullName>
    </submittedName>
</protein>
<evidence type="ECO:0000313" key="2">
    <source>
        <dbReference type="Proteomes" id="UP000032142"/>
    </source>
</evidence>
<organism evidence="1 2">
    <name type="scientific">Gossypium arboreum</name>
    <name type="common">Tree cotton</name>
    <name type="synonym">Gossypium nanking</name>
    <dbReference type="NCBI Taxonomy" id="29729"/>
    <lineage>
        <taxon>Eukaryota</taxon>
        <taxon>Viridiplantae</taxon>
        <taxon>Streptophyta</taxon>
        <taxon>Embryophyta</taxon>
        <taxon>Tracheophyta</taxon>
        <taxon>Spermatophyta</taxon>
        <taxon>Magnoliopsida</taxon>
        <taxon>eudicotyledons</taxon>
        <taxon>Gunneridae</taxon>
        <taxon>Pentapetalae</taxon>
        <taxon>rosids</taxon>
        <taxon>malvids</taxon>
        <taxon>Malvales</taxon>
        <taxon>Malvaceae</taxon>
        <taxon>Malvoideae</taxon>
        <taxon>Gossypium</taxon>
    </lineage>
</organism>